<evidence type="ECO:0000256" key="5">
    <source>
        <dbReference type="ARBA" id="ARBA00013958"/>
    </source>
</evidence>
<comment type="similarity">
    <text evidence="3">Belongs to the peptidase S1C family.</text>
</comment>
<name>A0A1M5B0G9_LOKAT</name>
<dbReference type="EMBL" id="FQUE01000005">
    <property type="protein sequence ID" value="SHF35906.1"/>
    <property type="molecule type" value="Genomic_DNA"/>
</dbReference>
<dbReference type="PANTHER" id="PTHR22939:SF130">
    <property type="entry name" value="PERIPLASMIC SERINE ENDOPROTEASE DEGP-LIKE-RELATED"/>
    <property type="match status" value="1"/>
</dbReference>
<feature type="active site" description="Charge relay system" evidence="14">
    <location>
        <position position="115"/>
    </location>
</feature>
<dbReference type="InterPro" id="IPR011782">
    <property type="entry name" value="Pept_S1C_Do"/>
</dbReference>
<evidence type="ECO:0000256" key="12">
    <source>
        <dbReference type="ARBA" id="ARBA00023016"/>
    </source>
</evidence>
<dbReference type="Gene3D" id="2.30.42.10">
    <property type="match status" value="1"/>
</dbReference>
<dbReference type="InterPro" id="IPR001478">
    <property type="entry name" value="PDZ"/>
</dbReference>
<accession>A0A1M5B0G9</accession>
<proteinExistence type="inferred from homology"/>
<organism evidence="18 19">
    <name type="scientific">Loktanella atrilutea</name>
    <dbReference type="NCBI Taxonomy" id="366533"/>
    <lineage>
        <taxon>Bacteria</taxon>
        <taxon>Pseudomonadati</taxon>
        <taxon>Pseudomonadota</taxon>
        <taxon>Alphaproteobacteria</taxon>
        <taxon>Rhodobacterales</taxon>
        <taxon>Roseobacteraceae</taxon>
        <taxon>Loktanella</taxon>
    </lineage>
</organism>
<keyword evidence="9" id="KW-0574">Periplasm</keyword>
<evidence type="ECO:0000259" key="17">
    <source>
        <dbReference type="PROSITE" id="PS50106"/>
    </source>
</evidence>
<evidence type="ECO:0000256" key="10">
    <source>
        <dbReference type="ARBA" id="ARBA00022801"/>
    </source>
</evidence>
<keyword evidence="11" id="KW-0720">Serine protease</keyword>
<dbReference type="InterPro" id="IPR001940">
    <property type="entry name" value="Peptidase_S1C"/>
</dbReference>
<dbReference type="PRINTS" id="PR00834">
    <property type="entry name" value="PROTEASES2C"/>
</dbReference>
<dbReference type="PROSITE" id="PS50106">
    <property type="entry name" value="PDZ"/>
    <property type="match status" value="1"/>
</dbReference>
<sequence length="371" mass="38083">MITPLRSTATALSLVAALAGTTAVTVAPSAALAVPAGGYGDLVEELSPAVVFIEVTEKAQDAQSLADALPPGFPREELERRFGPMFQNQPDAAPQQALGSGFIISKDGYIVTNNHVVDGADTVKVKLNNEKEYDAKVIGVDPLTDIALIKIDTGADLPTVPWGDSDSVRAGDEAVAIGNPFGLGGTVTSGIVSAVSRDIHSGPYDDYIQTDAAINKGNSGGPLFNADGQVIGVNTMIFSPGGGSVGIGFAVPSDLVQKVVADLQDDGTIARGWLGVQIKPMTDEIASVLGYDAPKGAVIEDVSADSPAAKAGLEDGDIILSFGDKDIKDVGSLTRAVADVTPGTDTKAVVLRRGKEMTIDVTVGDLAKKDA</sequence>
<evidence type="ECO:0000313" key="18">
    <source>
        <dbReference type="EMBL" id="SHF35906.1"/>
    </source>
</evidence>
<evidence type="ECO:0000256" key="2">
    <source>
        <dbReference type="ARBA" id="ARBA00004418"/>
    </source>
</evidence>
<evidence type="ECO:0000256" key="7">
    <source>
        <dbReference type="ARBA" id="ARBA00022729"/>
    </source>
</evidence>
<comment type="subcellular location">
    <subcellularLocation>
        <location evidence="2">Periplasm</location>
    </subcellularLocation>
</comment>
<dbReference type="EC" id="3.4.21.107" evidence="4"/>
<dbReference type="GO" id="GO:0006508">
    <property type="term" value="P:proteolysis"/>
    <property type="evidence" value="ECO:0007669"/>
    <property type="project" value="UniProtKB-KW"/>
</dbReference>
<dbReference type="SUPFAM" id="SSF50494">
    <property type="entry name" value="Trypsin-like serine proteases"/>
    <property type="match status" value="1"/>
</dbReference>
<keyword evidence="6 18" id="KW-0645">Protease</keyword>
<gene>
    <name evidence="18" type="ORF">SAMN05444339_105177</name>
</gene>
<evidence type="ECO:0000256" key="14">
    <source>
        <dbReference type="PIRSR" id="PIRSR611782-1"/>
    </source>
</evidence>
<dbReference type="SMART" id="SM00228">
    <property type="entry name" value="PDZ"/>
    <property type="match status" value="1"/>
</dbReference>
<dbReference type="InterPro" id="IPR009003">
    <property type="entry name" value="Peptidase_S1_PA"/>
</dbReference>
<evidence type="ECO:0000256" key="8">
    <source>
        <dbReference type="ARBA" id="ARBA00022737"/>
    </source>
</evidence>
<keyword evidence="7 16" id="KW-0732">Signal</keyword>
<feature type="chain" id="PRO_5039714837" description="Probable periplasmic serine endoprotease DegP-like" evidence="16">
    <location>
        <begin position="34"/>
        <end position="371"/>
    </location>
</feature>
<comment type="catalytic activity">
    <reaction evidence="1">
        <text>Acts on substrates that are at least partially unfolded. The cleavage site P1 residue is normally between a pair of hydrophobic residues, such as Val-|-Val.</text>
        <dbReference type="EC" id="3.4.21.107"/>
    </reaction>
</comment>
<feature type="binding site" evidence="15">
    <location>
        <position position="145"/>
    </location>
    <ligand>
        <name>substrate</name>
    </ligand>
</feature>
<evidence type="ECO:0000256" key="1">
    <source>
        <dbReference type="ARBA" id="ARBA00001772"/>
    </source>
</evidence>
<dbReference type="CDD" id="cd10839">
    <property type="entry name" value="cpPDZ1_DegP-like"/>
    <property type="match status" value="1"/>
</dbReference>
<evidence type="ECO:0000256" key="9">
    <source>
        <dbReference type="ARBA" id="ARBA00022764"/>
    </source>
</evidence>
<evidence type="ECO:0000313" key="19">
    <source>
        <dbReference type="Proteomes" id="UP000183987"/>
    </source>
</evidence>
<evidence type="ECO:0000256" key="13">
    <source>
        <dbReference type="ARBA" id="ARBA00032850"/>
    </source>
</evidence>
<dbReference type="AlphaFoldDB" id="A0A1M5B0G9"/>
<feature type="active site" description="Charge relay system" evidence="14">
    <location>
        <position position="145"/>
    </location>
</feature>
<dbReference type="Pfam" id="PF13365">
    <property type="entry name" value="Trypsin_2"/>
    <property type="match status" value="1"/>
</dbReference>
<evidence type="ECO:0000256" key="11">
    <source>
        <dbReference type="ARBA" id="ARBA00022825"/>
    </source>
</evidence>
<dbReference type="STRING" id="366533.SAMN05444339_105177"/>
<evidence type="ECO:0000256" key="15">
    <source>
        <dbReference type="PIRSR" id="PIRSR611782-2"/>
    </source>
</evidence>
<dbReference type="InterPro" id="IPR036034">
    <property type="entry name" value="PDZ_sf"/>
</dbReference>
<evidence type="ECO:0000256" key="6">
    <source>
        <dbReference type="ARBA" id="ARBA00022670"/>
    </source>
</evidence>
<dbReference type="Gene3D" id="2.40.10.120">
    <property type="match status" value="1"/>
</dbReference>
<dbReference type="SUPFAM" id="SSF50156">
    <property type="entry name" value="PDZ domain-like"/>
    <property type="match status" value="1"/>
</dbReference>
<dbReference type="GO" id="GO:0042597">
    <property type="term" value="C:periplasmic space"/>
    <property type="evidence" value="ECO:0007669"/>
    <property type="project" value="UniProtKB-SubCell"/>
</dbReference>
<dbReference type="GO" id="GO:0004252">
    <property type="term" value="F:serine-type endopeptidase activity"/>
    <property type="evidence" value="ECO:0007669"/>
    <property type="project" value="InterPro"/>
</dbReference>
<protein>
    <recommendedName>
        <fullName evidence="5">Probable periplasmic serine endoprotease DegP-like</fullName>
        <ecNumber evidence="4">3.4.21.107</ecNumber>
    </recommendedName>
    <alternativeName>
        <fullName evidence="13">Protease Do</fullName>
    </alternativeName>
</protein>
<feature type="signal peptide" evidence="16">
    <location>
        <begin position="1"/>
        <end position="33"/>
    </location>
</feature>
<keyword evidence="8" id="KW-0677">Repeat</keyword>
<dbReference type="Proteomes" id="UP000183987">
    <property type="component" value="Unassembled WGS sequence"/>
</dbReference>
<feature type="active site" description="Charge relay system" evidence="14">
    <location>
        <position position="219"/>
    </location>
</feature>
<feature type="binding site" evidence="15">
    <location>
        <position position="115"/>
    </location>
    <ligand>
        <name>substrate</name>
    </ligand>
</feature>
<dbReference type="Pfam" id="PF13180">
    <property type="entry name" value="PDZ_2"/>
    <property type="match status" value="1"/>
</dbReference>
<feature type="binding site" evidence="15">
    <location>
        <begin position="217"/>
        <end position="219"/>
    </location>
    <ligand>
        <name>substrate</name>
    </ligand>
</feature>
<reference evidence="19" key="1">
    <citation type="submission" date="2016-11" db="EMBL/GenBank/DDBJ databases">
        <authorList>
            <person name="Varghese N."/>
            <person name="Submissions S."/>
        </authorList>
    </citation>
    <scope>NUCLEOTIDE SEQUENCE [LARGE SCALE GENOMIC DNA]</scope>
    <source>
        <strain evidence="19">DSM 29326</strain>
    </source>
</reference>
<feature type="domain" description="PDZ" evidence="17">
    <location>
        <begin position="258"/>
        <end position="330"/>
    </location>
</feature>
<dbReference type="RefSeq" id="WP_143155413.1">
    <property type="nucleotide sequence ID" value="NZ_FQUE01000005.1"/>
</dbReference>
<evidence type="ECO:0000256" key="4">
    <source>
        <dbReference type="ARBA" id="ARBA00013035"/>
    </source>
</evidence>
<dbReference type="PANTHER" id="PTHR22939">
    <property type="entry name" value="SERINE PROTEASE FAMILY S1C HTRA-RELATED"/>
    <property type="match status" value="1"/>
</dbReference>
<evidence type="ECO:0000256" key="3">
    <source>
        <dbReference type="ARBA" id="ARBA00010541"/>
    </source>
</evidence>
<dbReference type="OrthoDB" id="9758917at2"/>
<keyword evidence="19" id="KW-1185">Reference proteome</keyword>
<keyword evidence="10" id="KW-0378">Hydrolase</keyword>
<keyword evidence="12" id="KW-0346">Stress response</keyword>
<evidence type="ECO:0000256" key="16">
    <source>
        <dbReference type="SAM" id="SignalP"/>
    </source>
</evidence>
<dbReference type="NCBIfam" id="TIGR02037">
    <property type="entry name" value="degP_htrA_DO"/>
    <property type="match status" value="1"/>
</dbReference>